<comment type="subcellular location">
    <subcellularLocation>
        <location evidence="1">Cell envelope</location>
    </subcellularLocation>
</comment>
<dbReference type="CDD" id="cd02966">
    <property type="entry name" value="TlpA_like_family"/>
    <property type="match status" value="1"/>
</dbReference>
<dbReference type="EMBL" id="JAQGEF010000002">
    <property type="protein sequence ID" value="MDA3613677.1"/>
    <property type="molecule type" value="Genomic_DNA"/>
</dbReference>
<dbReference type="InterPro" id="IPR036249">
    <property type="entry name" value="Thioredoxin-like_sf"/>
</dbReference>
<keyword evidence="2" id="KW-0201">Cytochrome c-type biogenesis</keyword>
<proteinExistence type="predicted"/>
<dbReference type="Pfam" id="PF00578">
    <property type="entry name" value="AhpC-TSA"/>
    <property type="match status" value="1"/>
</dbReference>
<dbReference type="PANTHER" id="PTHR42852">
    <property type="entry name" value="THIOL:DISULFIDE INTERCHANGE PROTEIN DSBE"/>
    <property type="match status" value="1"/>
</dbReference>
<evidence type="ECO:0000256" key="4">
    <source>
        <dbReference type="ARBA" id="ARBA00023284"/>
    </source>
</evidence>
<dbReference type="PANTHER" id="PTHR42852:SF6">
    <property type="entry name" value="THIOL:DISULFIDE INTERCHANGE PROTEIN DSBE"/>
    <property type="match status" value="1"/>
</dbReference>
<reference evidence="7 8" key="1">
    <citation type="submission" date="2022-12" db="EMBL/GenBank/DDBJ databases">
        <title>Chitinophagaceae gen. sp. nov., a new member of the family Chitinophagaceae, isolated from soil in a chemical factory.</title>
        <authorList>
            <person name="Ke Z."/>
        </authorList>
    </citation>
    <scope>NUCLEOTIDE SEQUENCE [LARGE SCALE GENOMIC DNA]</scope>
    <source>
        <strain evidence="7 8">LY-5</strain>
    </source>
</reference>
<dbReference type="InterPro" id="IPR013766">
    <property type="entry name" value="Thioredoxin_domain"/>
</dbReference>
<organism evidence="7 8">
    <name type="scientific">Polluticaenibacter yanchengensis</name>
    <dbReference type="NCBI Taxonomy" id="3014562"/>
    <lineage>
        <taxon>Bacteria</taxon>
        <taxon>Pseudomonadati</taxon>
        <taxon>Bacteroidota</taxon>
        <taxon>Chitinophagia</taxon>
        <taxon>Chitinophagales</taxon>
        <taxon>Chitinophagaceae</taxon>
        <taxon>Polluticaenibacter</taxon>
    </lineage>
</organism>
<protein>
    <submittedName>
        <fullName evidence="7">TIGR03435 family protein</fullName>
    </submittedName>
</protein>
<comment type="caution">
    <text evidence="7">The sequence shown here is derived from an EMBL/GenBank/DDBJ whole genome shotgun (WGS) entry which is preliminary data.</text>
</comment>
<dbReference type="NCBIfam" id="TIGR03435">
    <property type="entry name" value="Soli_TIGR03435"/>
    <property type="match status" value="1"/>
</dbReference>
<dbReference type="RefSeq" id="WP_407030005.1">
    <property type="nucleotide sequence ID" value="NZ_JAQGEF010000002.1"/>
</dbReference>
<feature type="chain" id="PRO_5046664392" evidence="5">
    <location>
        <begin position="19"/>
        <end position="405"/>
    </location>
</feature>
<dbReference type="PROSITE" id="PS51352">
    <property type="entry name" value="THIOREDOXIN_2"/>
    <property type="match status" value="1"/>
</dbReference>
<evidence type="ECO:0000259" key="6">
    <source>
        <dbReference type="PROSITE" id="PS51352"/>
    </source>
</evidence>
<evidence type="ECO:0000256" key="3">
    <source>
        <dbReference type="ARBA" id="ARBA00023157"/>
    </source>
</evidence>
<dbReference type="InterPro" id="IPR050553">
    <property type="entry name" value="Thioredoxin_ResA/DsbE_sf"/>
</dbReference>
<dbReference type="SUPFAM" id="SSF52833">
    <property type="entry name" value="Thioredoxin-like"/>
    <property type="match status" value="1"/>
</dbReference>
<feature type="domain" description="Thioredoxin" evidence="6">
    <location>
        <begin position="23"/>
        <end position="167"/>
    </location>
</feature>
<accession>A0ABT4UH63</accession>
<dbReference type="InterPro" id="IPR017801">
    <property type="entry name" value="DUF3738"/>
</dbReference>
<dbReference type="Gene3D" id="3.40.30.10">
    <property type="entry name" value="Glutaredoxin"/>
    <property type="match status" value="1"/>
</dbReference>
<gene>
    <name evidence="7" type="ORF">O3P16_02570</name>
</gene>
<feature type="signal peptide" evidence="5">
    <location>
        <begin position="1"/>
        <end position="18"/>
    </location>
</feature>
<keyword evidence="4" id="KW-0676">Redox-active center</keyword>
<evidence type="ECO:0000256" key="5">
    <source>
        <dbReference type="SAM" id="SignalP"/>
    </source>
</evidence>
<evidence type="ECO:0000313" key="8">
    <source>
        <dbReference type="Proteomes" id="UP001210231"/>
    </source>
</evidence>
<keyword evidence="3" id="KW-1015">Disulfide bond</keyword>
<dbReference type="Proteomes" id="UP001210231">
    <property type="component" value="Unassembled WGS sequence"/>
</dbReference>
<evidence type="ECO:0000256" key="1">
    <source>
        <dbReference type="ARBA" id="ARBA00004196"/>
    </source>
</evidence>
<dbReference type="Pfam" id="PF12543">
    <property type="entry name" value="DUF3738"/>
    <property type="match status" value="1"/>
</dbReference>
<evidence type="ECO:0000256" key="2">
    <source>
        <dbReference type="ARBA" id="ARBA00022748"/>
    </source>
</evidence>
<keyword evidence="5" id="KW-0732">Signal</keyword>
<evidence type="ECO:0000313" key="7">
    <source>
        <dbReference type="EMBL" id="MDA3613677.1"/>
    </source>
</evidence>
<name>A0ABT4UH63_9BACT</name>
<keyword evidence="8" id="KW-1185">Reference proteome</keyword>
<dbReference type="InterPro" id="IPR000866">
    <property type="entry name" value="AhpC/TSA"/>
</dbReference>
<sequence>MRKIVILMCFILPLRIFAQDAVLKTGNRFPDIIFTNIANAPVKEWYLNNVKDDKFYIINFWGTWCSPCIPEMDSLAKLQRKYKDQIQVIAVSDDDDVRKSKYLKNKPSGIWLATDKDYTLYHMFNLAYVGQCAIINPQKEIVALVRTDSVNALFIEKMLRGDSLTMSAGLNEKAVITDDPFGVDSIMTHNFTISGYKKGLRGMGKYYTTGPYKNRRLSWINASLDLLYRAAYNIKSYHVQEFFEDGLTRKDVSDFENKQSLYCVDLLVSDHEKDRLYSILQSNLNKYMPIKVRGEKRELDVYVLKLDTAGKLGILKADGAEPVMSFSGRGYEGECVFVKDFAEDYLTNELGLPVVDETGLTGRYNIKTNVEQRDKAGILKSIQAIGFAVEKTRREVPVIIYFLPK</sequence>